<protein>
    <recommendedName>
        <fullName evidence="2">Cohesin domain-containing protein</fullName>
    </recommendedName>
</protein>
<accession>A0A811T9N2</accession>
<dbReference type="SUPFAM" id="SSF49384">
    <property type="entry name" value="Carbohydrate-binding domain"/>
    <property type="match status" value="1"/>
</dbReference>
<evidence type="ECO:0000313" key="3">
    <source>
        <dbReference type="EMBL" id="CAD6491505.1"/>
    </source>
</evidence>
<dbReference type="InterPro" id="IPR008965">
    <property type="entry name" value="CBM2/CBM3_carb-bd_dom_sf"/>
</dbReference>
<keyword evidence="1" id="KW-0812">Transmembrane</keyword>
<dbReference type="EMBL" id="CAJHIO010000005">
    <property type="protein sequence ID" value="CAD6491505.1"/>
    <property type="molecule type" value="Genomic_DNA"/>
</dbReference>
<evidence type="ECO:0000313" key="4">
    <source>
        <dbReference type="Proteomes" id="UP000610373"/>
    </source>
</evidence>
<organism evidence="3 4">
    <name type="scientific">Candidatus Argoarchaeum ethanivorans</name>
    <dbReference type="NCBI Taxonomy" id="2608793"/>
    <lineage>
        <taxon>Archaea</taxon>
        <taxon>Methanobacteriati</taxon>
        <taxon>Methanobacteriota</taxon>
        <taxon>Stenosarchaea group</taxon>
        <taxon>Methanomicrobia</taxon>
        <taxon>Methanosarcinales</taxon>
        <taxon>Methanosarcinales incertae sedis</taxon>
        <taxon>GOM Arc I cluster</taxon>
        <taxon>Candidatus Argoarchaeum</taxon>
    </lineage>
</organism>
<name>A0A811T9N2_9EURY</name>
<dbReference type="AlphaFoldDB" id="A0A811T9N2"/>
<comment type="caution">
    <text evidence="3">The sequence shown here is derived from an EMBL/GenBank/DDBJ whole genome shotgun (WGS) entry which is preliminary data.</text>
</comment>
<dbReference type="Gene3D" id="2.60.40.680">
    <property type="match status" value="1"/>
</dbReference>
<feature type="domain" description="Cohesin" evidence="2">
    <location>
        <begin position="42"/>
        <end position="165"/>
    </location>
</feature>
<evidence type="ECO:0000259" key="2">
    <source>
        <dbReference type="Pfam" id="PF00963"/>
    </source>
</evidence>
<evidence type="ECO:0000256" key="1">
    <source>
        <dbReference type="SAM" id="Phobius"/>
    </source>
</evidence>
<dbReference type="Pfam" id="PF00963">
    <property type="entry name" value="Cohesin"/>
    <property type="match status" value="1"/>
</dbReference>
<feature type="transmembrane region" description="Helical" evidence="1">
    <location>
        <begin position="176"/>
        <end position="197"/>
    </location>
</feature>
<dbReference type="InterPro" id="IPR002102">
    <property type="entry name" value="Cohesin_dom"/>
</dbReference>
<dbReference type="CDD" id="cd08547">
    <property type="entry name" value="Type_II_cohesin"/>
    <property type="match status" value="1"/>
</dbReference>
<keyword evidence="1" id="KW-1133">Transmembrane helix</keyword>
<dbReference type="Proteomes" id="UP000610373">
    <property type="component" value="Unassembled WGS sequence"/>
</dbReference>
<keyword evidence="1" id="KW-0472">Membrane</keyword>
<sequence length="206" mass="20863">MNSKGRKIGIAAATLALLFLLTLGATTAGATTVSVEPSAQDVQGNPFSVDINVTDVTYMGMDQVVLNFDPSAMEATGITEGGFLKSAGTTIPVELIDNIAGTVTFSYSLTTANVGVTGSGTLATINFTTELTALGEYPLNLTDVALSDGDGTPITTVDVNGTVNVTAPGPPAAVPALSGIGMIALIGALAIVLAISVSTMRRKRRN</sequence>
<proteinExistence type="predicted"/>
<dbReference type="GO" id="GO:0030246">
    <property type="term" value="F:carbohydrate binding"/>
    <property type="evidence" value="ECO:0007669"/>
    <property type="project" value="InterPro"/>
</dbReference>
<gene>
    <name evidence="3" type="ORF">CHKLHMKO_00134</name>
</gene>
<dbReference type="GO" id="GO:0000272">
    <property type="term" value="P:polysaccharide catabolic process"/>
    <property type="evidence" value="ECO:0007669"/>
    <property type="project" value="InterPro"/>
</dbReference>
<reference evidence="3" key="1">
    <citation type="submission" date="2020-10" db="EMBL/GenBank/DDBJ databases">
        <authorList>
            <person name="Hahn C.J."/>
            <person name="Laso-Perez R."/>
            <person name="Vulcano F."/>
            <person name="Vaziourakis K.-M."/>
            <person name="Stokke R."/>
            <person name="Steen I.H."/>
            <person name="Teske A."/>
            <person name="Boetius A."/>
            <person name="Liebeke M."/>
            <person name="Amann R."/>
            <person name="Knittel K."/>
        </authorList>
    </citation>
    <scope>NUCLEOTIDE SEQUENCE</scope>
    <source>
        <strain evidence="3">Gfbio:e3339647-f889-4370-9287-4fb5cb688e4c:AG392O15_GoMArc1</strain>
    </source>
</reference>